<organism evidence="4 5">
    <name type="scientific">Clostridium ganghwense</name>
    <dbReference type="NCBI Taxonomy" id="312089"/>
    <lineage>
        <taxon>Bacteria</taxon>
        <taxon>Bacillati</taxon>
        <taxon>Bacillota</taxon>
        <taxon>Clostridia</taxon>
        <taxon>Eubacteriales</taxon>
        <taxon>Clostridiaceae</taxon>
        <taxon>Clostridium</taxon>
    </lineage>
</organism>
<dbReference type="SUPFAM" id="SSF46689">
    <property type="entry name" value="Homeodomain-like"/>
    <property type="match status" value="1"/>
</dbReference>
<proteinExistence type="predicted"/>
<evidence type="ECO:0000313" key="4">
    <source>
        <dbReference type="EMBL" id="MCY6370174.1"/>
    </source>
</evidence>
<dbReference type="InterPro" id="IPR009057">
    <property type="entry name" value="Homeodomain-like_sf"/>
</dbReference>
<dbReference type="InterPro" id="IPR023772">
    <property type="entry name" value="DNA-bd_HTH_TetR-type_CS"/>
</dbReference>
<keyword evidence="1 2" id="KW-0238">DNA-binding</keyword>
<accession>A0ABT4CMA1</accession>
<dbReference type="PRINTS" id="PR00455">
    <property type="entry name" value="HTHTETR"/>
</dbReference>
<dbReference type="EMBL" id="JAPQES010000001">
    <property type="protein sequence ID" value="MCY6370174.1"/>
    <property type="molecule type" value="Genomic_DNA"/>
</dbReference>
<gene>
    <name evidence="4" type="ORF">OXH55_05965</name>
</gene>
<dbReference type="PANTHER" id="PTHR43479:SF11">
    <property type="entry name" value="ACREF_ENVCD OPERON REPRESSOR-RELATED"/>
    <property type="match status" value="1"/>
</dbReference>
<evidence type="ECO:0000313" key="5">
    <source>
        <dbReference type="Proteomes" id="UP001079657"/>
    </source>
</evidence>
<evidence type="ECO:0000259" key="3">
    <source>
        <dbReference type="PROSITE" id="PS50977"/>
    </source>
</evidence>
<feature type="DNA-binding region" description="H-T-H motif" evidence="2">
    <location>
        <begin position="29"/>
        <end position="48"/>
    </location>
</feature>
<keyword evidence="5" id="KW-1185">Reference proteome</keyword>
<comment type="caution">
    <text evidence="4">The sequence shown here is derived from an EMBL/GenBank/DDBJ whole genome shotgun (WGS) entry which is preliminary data.</text>
</comment>
<dbReference type="InterPro" id="IPR001647">
    <property type="entry name" value="HTH_TetR"/>
</dbReference>
<dbReference type="PROSITE" id="PS01081">
    <property type="entry name" value="HTH_TETR_1"/>
    <property type="match status" value="1"/>
</dbReference>
<dbReference type="InterPro" id="IPR050624">
    <property type="entry name" value="HTH-type_Tx_Regulator"/>
</dbReference>
<evidence type="ECO:0000256" key="1">
    <source>
        <dbReference type="ARBA" id="ARBA00023125"/>
    </source>
</evidence>
<protein>
    <submittedName>
        <fullName evidence="4">TetR/AcrR family transcriptional regulator</fullName>
    </submittedName>
</protein>
<sequence length="187" mass="22298">MARVIENPRELILNEAKKILHNEGFANISIRRVAKECNIAVGTIYNYFPTKKELIVEMMTNFWKEYFYNIQSIVSSQETFYVKLKSIFNNLAEFIKRFREVWLNNELYSSPDYIESGLEKQNIYIHKLIIIIEDLLKKEVDNHSHEITKKLNSYELASFIVMNFISMIQMPYFDYALFESILKELIQ</sequence>
<evidence type="ECO:0000256" key="2">
    <source>
        <dbReference type="PROSITE-ProRule" id="PRU00335"/>
    </source>
</evidence>
<dbReference type="RefSeq" id="WP_268048802.1">
    <property type="nucleotide sequence ID" value="NZ_JAPQES010000001.1"/>
</dbReference>
<name>A0ABT4CMA1_9CLOT</name>
<feature type="domain" description="HTH tetR-type" evidence="3">
    <location>
        <begin position="6"/>
        <end position="66"/>
    </location>
</feature>
<dbReference type="PANTHER" id="PTHR43479">
    <property type="entry name" value="ACREF/ENVCD OPERON REPRESSOR-RELATED"/>
    <property type="match status" value="1"/>
</dbReference>
<reference evidence="4" key="1">
    <citation type="submission" date="2022-12" db="EMBL/GenBank/DDBJ databases">
        <authorList>
            <person name="Wang J."/>
        </authorList>
    </citation>
    <scope>NUCLEOTIDE SEQUENCE</scope>
    <source>
        <strain evidence="4">HY-42-06</strain>
    </source>
</reference>
<dbReference type="Gene3D" id="1.10.357.10">
    <property type="entry name" value="Tetracycline Repressor, domain 2"/>
    <property type="match status" value="1"/>
</dbReference>
<dbReference type="Proteomes" id="UP001079657">
    <property type="component" value="Unassembled WGS sequence"/>
</dbReference>
<dbReference type="Pfam" id="PF00440">
    <property type="entry name" value="TetR_N"/>
    <property type="match status" value="1"/>
</dbReference>
<dbReference type="PROSITE" id="PS50977">
    <property type="entry name" value="HTH_TETR_2"/>
    <property type="match status" value="1"/>
</dbReference>